<organism evidence="1 2">
    <name type="scientific">Haloarcula marismortui (strain ATCC 43049 / DSM 3752 / JCM 8966 / VKM B-1809)</name>
    <name type="common">Halobacterium marismortui</name>
    <dbReference type="NCBI Taxonomy" id="272569"/>
    <lineage>
        <taxon>Archaea</taxon>
        <taxon>Methanobacteriati</taxon>
        <taxon>Methanobacteriota</taxon>
        <taxon>Stenosarchaea group</taxon>
        <taxon>Halobacteria</taxon>
        <taxon>Halobacteriales</taxon>
        <taxon>Haloarculaceae</taxon>
        <taxon>Haloarcula</taxon>
    </lineage>
</organism>
<dbReference type="AlphaFoldDB" id="Q5V6T0"/>
<evidence type="ECO:0000313" key="2">
    <source>
        <dbReference type="Proteomes" id="UP000001169"/>
    </source>
</evidence>
<dbReference type="HOGENOM" id="CLU_3020856_0_0_2"/>
<gene>
    <name evidence="1" type="ordered locus">pNG7054</name>
</gene>
<sequence length="55" mass="6029">MTTEPIHSVSDMAAVPAPRATDRSLFRSIDGDRLTMSLQTLRYATAELSGSAYRI</sequence>
<dbReference type="KEGG" id="hma:pNG7054"/>
<protein>
    <submittedName>
        <fullName evidence="1">Uncharacterized protein</fullName>
    </submittedName>
</protein>
<accession>Q5V6T0</accession>
<keyword evidence="1" id="KW-0614">Plasmid</keyword>
<dbReference type="EnsemblBacteria" id="AAV44772">
    <property type="protein sequence ID" value="AAV44772"/>
    <property type="gene ID" value="pNG7054"/>
</dbReference>
<evidence type="ECO:0000313" key="1">
    <source>
        <dbReference type="EMBL" id="AAV44772.1"/>
    </source>
</evidence>
<dbReference type="Proteomes" id="UP000001169">
    <property type="component" value="Plasmid pNG700"/>
</dbReference>
<geneLocation type="plasmid" evidence="1 2">
    <name>pNG700</name>
</geneLocation>
<reference evidence="1 2" key="1">
    <citation type="journal article" date="2004" name="Genome Res.">
        <title>Genome sequence of Haloarcula marismortui: a halophilic archaeon from the Dead Sea.</title>
        <authorList>
            <person name="Baliga N.S."/>
            <person name="Bonneau R."/>
            <person name="Facciotti M.T."/>
            <person name="Pan M."/>
            <person name="Glusman G."/>
            <person name="Deutsch E.W."/>
            <person name="Shannon P."/>
            <person name="Chiu Y."/>
            <person name="Weng R.S."/>
            <person name="Gan R.R."/>
            <person name="Hung P."/>
            <person name="Date S.V."/>
            <person name="Marcotte E."/>
            <person name="Hood L."/>
            <person name="Ng W.V."/>
        </authorList>
    </citation>
    <scope>NUCLEOTIDE SEQUENCE [LARGE SCALE GENOMIC DNA]</scope>
    <source>
        <strain evidence="2">ATCC 43049 / DSM 3752 / JCM 8966 / VKM B-1809</strain>
        <plasmid evidence="2">Plasmid pNG700</plasmid>
    </source>
</reference>
<keyword evidence="2" id="KW-1185">Reference proteome</keyword>
<name>Q5V6T0_HALMA</name>
<proteinExistence type="predicted"/>
<dbReference type="EMBL" id="AY596296">
    <property type="protein sequence ID" value="AAV44772.1"/>
    <property type="molecule type" value="Genomic_DNA"/>
</dbReference>